<gene>
    <name evidence="3" type="ORF">CWE25_02810</name>
</gene>
<dbReference type="InterPro" id="IPR008988">
    <property type="entry name" value="Transcriptional_repressor_C"/>
</dbReference>
<organism evidence="3 4">
    <name type="scientific">Idiomarina fontislapidosi</name>
    <dbReference type="NCBI Taxonomy" id="263723"/>
    <lineage>
        <taxon>Bacteria</taxon>
        <taxon>Pseudomonadati</taxon>
        <taxon>Pseudomonadota</taxon>
        <taxon>Gammaproteobacteria</taxon>
        <taxon>Alteromonadales</taxon>
        <taxon>Idiomarinaceae</taxon>
        <taxon>Idiomarina</taxon>
    </lineage>
</organism>
<feature type="domain" description="Ferrous iron transporter FeoA-like" evidence="2">
    <location>
        <begin position="2"/>
        <end position="76"/>
    </location>
</feature>
<dbReference type="EMBL" id="PIPV01000002">
    <property type="protein sequence ID" value="RUO57409.1"/>
    <property type="molecule type" value="Genomic_DNA"/>
</dbReference>
<keyword evidence="4" id="KW-1185">Reference proteome</keyword>
<evidence type="ECO:0000313" key="3">
    <source>
        <dbReference type="EMBL" id="RUO57409.1"/>
    </source>
</evidence>
<dbReference type="Gene3D" id="2.30.30.90">
    <property type="match status" value="1"/>
</dbReference>
<dbReference type="SUPFAM" id="SSF50037">
    <property type="entry name" value="C-terminal domain of transcriptional repressors"/>
    <property type="match status" value="1"/>
</dbReference>
<evidence type="ECO:0000256" key="1">
    <source>
        <dbReference type="ARBA" id="ARBA00023004"/>
    </source>
</evidence>
<reference evidence="4" key="1">
    <citation type="journal article" date="2018" name="Front. Microbiol.">
        <title>Genome-Based Analysis Reveals the Taxonomy and Diversity of the Family Idiomarinaceae.</title>
        <authorList>
            <person name="Liu Y."/>
            <person name="Lai Q."/>
            <person name="Shao Z."/>
        </authorList>
    </citation>
    <scope>NUCLEOTIDE SEQUENCE [LARGE SCALE GENOMIC DNA]</scope>
    <source>
        <strain evidence="4">F23</strain>
    </source>
</reference>
<dbReference type="RefSeq" id="WP_110573686.1">
    <property type="nucleotide sequence ID" value="NZ_PIPV01000002.1"/>
</dbReference>
<evidence type="ECO:0000313" key="4">
    <source>
        <dbReference type="Proteomes" id="UP000287330"/>
    </source>
</evidence>
<sequence length="78" mass="8476">MKTLWDLAANQSAVVDTIDTQLTTSVISRLEEMGFSEGQCVLCIRRSPFKGPLVVQIGDCVYSLEQSVADKINLALAS</sequence>
<dbReference type="Proteomes" id="UP000287330">
    <property type="component" value="Unassembled WGS sequence"/>
</dbReference>
<dbReference type="GO" id="GO:0046914">
    <property type="term" value="F:transition metal ion binding"/>
    <property type="evidence" value="ECO:0007669"/>
    <property type="project" value="InterPro"/>
</dbReference>
<dbReference type="AlphaFoldDB" id="A0A432Y8V1"/>
<evidence type="ECO:0000259" key="2">
    <source>
        <dbReference type="SMART" id="SM00899"/>
    </source>
</evidence>
<comment type="caution">
    <text evidence="3">The sequence shown here is derived from an EMBL/GenBank/DDBJ whole genome shotgun (WGS) entry which is preliminary data.</text>
</comment>
<keyword evidence="1" id="KW-0408">Iron</keyword>
<accession>A0A432Y8V1</accession>
<dbReference type="InterPro" id="IPR038157">
    <property type="entry name" value="FeoA_core_dom"/>
</dbReference>
<name>A0A432Y8V1_9GAMM</name>
<protein>
    <submittedName>
        <fullName evidence="3">Ferrous iron transport protein A</fullName>
    </submittedName>
</protein>
<dbReference type="InterPro" id="IPR007167">
    <property type="entry name" value="Fe-transptr_FeoA-like"/>
</dbReference>
<dbReference type="OrthoDB" id="5770927at2"/>
<dbReference type="SMART" id="SM00899">
    <property type="entry name" value="FeoA"/>
    <property type="match status" value="1"/>
</dbReference>
<proteinExistence type="predicted"/>
<dbReference type="Pfam" id="PF04023">
    <property type="entry name" value="FeoA"/>
    <property type="match status" value="1"/>
</dbReference>